<accession>A0A1I6V359</accession>
<dbReference type="EMBL" id="FPAG01000008">
    <property type="protein sequence ID" value="SFT08115.1"/>
    <property type="molecule type" value="Genomic_DNA"/>
</dbReference>
<dbReference type="OrthoDB" id="5421551at2"/>
<feature type="transmembrane region" description="Helical" evidence="1">
    <location>
        <begin position="12"/>
        <end position="32"/>
    </location>
</feature>
<evidence type="ECO:0000256" key="1">
    <source>
        <dbReference type="SAM" id="Phobius"/>
    </source>
</evidence>
<evidence type="ECO:0000313" key="4">
    <source>
        <dbReference type="Proteomes" id="UP000183209"/>
    </source>
</evidence>
<dbReference type="Pfam" id="PF09851">
    <property type="entry name" value="SHOCT"/>
    <property type="match status" value="1"/>
</dbReference>
<name>A0A1I6V359_9FLAO</name>
<evidence type="ECO:0000313" key="3">
    <source>
        <dbReference type="EMBL" id="SFT08115.1"/>
    </source>
</evidence>
<sequence length="75" mass="8808">MMNEWNWHGWGMHGIGWVFWIAIILIVVWLSLRSASRKGINNSSTQDSALEILKKRYARGEITKEEYDEAKERIS</sequence>
<keyword evidence="1" id="KW-0812">Transmembrane</keyword>
<feature type="domain" description="SHOCT" evidence="2">
    <location>
        <begin position="48"/>
        <end position="74"/>
    </location>
</feature>
<keyword evidence="1" id="KW-1133">Transmembrane helix</keyword>
<dbReference type="RefSeq" id="WP_074979667.1">
    <property type="nucleotide sequence ID" value="NZ_FPAG01000008.1"/>
</dbReference>
<gene>
    <name evidence="3" type="ORF">SAMN04487906_2833</name>
</gene>
<protein>
    <submittedName>
        <fullName evidence="3">Putative membrane protein</fullName>
    </submittedName>
</protein>
<proteinExistence type="predicted"/>
<dbReference type="AlphaFoldDB" id="A0A1I6V359"/>
<evidence type="ECO:0000259" key="2">
    <source>
        <dbReference type="Pfam" id="PF09851"/>
    </source>
</evidence>
<organism evidence="3 4">
    <name type="scientific">Zhouia amylolytica</name>
    <dbReference type="NCBI Taxonomy" id="376730"/>
    <lineage>
        <taxon>Bacteria</taxon>
        <taxon>Pseudomonadati</taxon>
        <taxon>Bacteroidota</taxon>
        <taxon>Flavobacteriia</taxon>
        <taxon>Flavobacteriales</taxon>
        <taxon>Flavobacteriaceae</taxon>
        <taxon>Zhouia</taxon>
    </lineage>
</organism>
<keyword evidence="1" id="KW-0472">Membrane</keyword>
<reference evidence="3 4" key="1">
    <citation type="submission" date="2016-10" db="EMBL/GenBank/DDBJ databases">
        <authorList>
            <person name="de Groot N.N."/>
        </authorList>
    </citation>
    <scope>NUCLEOTIDE SEQUENCE [LARGE SCALE GENOMIC DNA]</scope>
    <source>
        <strain evidence="3 4">CGMCC 1.6114</strain>
    </source>
</reference>
<dbReference type="InterPro" id="IPR018649">
    <property type="entry name" value="SHOCT"/>
</dbReference>
<dbReference type="Proteomes" id="UP000183209">
    <property type="component" value="Unassembled WGS sequence"/>
</dbReference>